<evidence type="ECO:0000313" key="2">
    <source>
        <dbReference type="Proteomes" id="UP000001194"/>
    </source>
</evidence>
<dbReference type="InParanoid" id="B0DYK1"/>
<name>B0DYK1_LACBS</name>
<evidence type="ECO:0000313" key="1">
    <source>
        <dbReference type="EMBL" id="EDR00307.1"/>
    </source>
</evidence>
<keyword evidence="2" id="KW-1185">Reference proteome</keyword>
<dbReference type="KEGG" id="lbc:LACBIDRAFT_314441"/>
<reference evidence="1 2" key="1">
    <citation type="journal article" date="2008" name="Nature">
        <title>The genome of Laccaria bicolor provides insights into mycorrhizal symbiosis.</title>
        <authorList>
            <person name="Martin F."/>
            <person name="Aerts A."/>
            <person name="Ahren D."/>
            <person name="Brun A."/>
            <person name="Danchin E.G.J."/>
            <person name="Duchaussoy F."/>
            <person name="Gibon J."/>
            <person name="Kohler A."/>
            <person name="Lindquist E."/>
            <person name="Pereda V."/>
            <person name="Salamov A."/>
            <person name="Shapiro H.J."/>
            <person name="Wuyts J."/>
            <person name="Blaudez D."/>
            <person name="Buee M."/>
            <person name="Brokstein P."/>
            <person name="Canbaeck B."/>
            <person name="Cohen D."/>
            <person name="Courty P.E."/>
            <person name="Coutinho P.M."/>
            <person name="Delaruelle C."/>
            <person name="Detter J.C."/>
            <person name="Deveau A."/>
            <person name="DiFazio S."/>
            <person name="Duplessis S."/>
            <person name="Fraissinet-Tachet L."/>
            <person name="Lucic E."/>
            <person name="Frey-Klett P."/>
            <person name="Fourrey C."/>
            <person name="Feussner I."/>
            <person name="Gay G."/>
            <person name="Grimwood J."/>
            <person name="Hoegger P.J."/>
            <person name="Jain P."/>
            <person name="Kilaru S."/>
            <person name="Labbe J."/>
            <person name="Lin Y.C."/>
            <person name="Legue V."/>
            <person name="Le Tacon F."/>
            <person name="Marmeisse R."/>
            <person name="Melayah D."/>
            <person name="Montanini B."/>
            <person name="Muratet M."/>
            <person name="Nehls U."/>
            <person name="Niculita-Hirzel H."/>
            <person name="Oudot-Le Secq M.P."/>
            <person name="Peter M."/>
            <person name="Quesneville H."/>
            <person name="Rajashekar B."/>
            <person name="Reich M."/>
            <person name="Rouhier N."/>
            <person name="Schmutz J."/>
            <person name="Yin T."/>
            <person name="Chalot M."/>
            <person name="Henrissat B."/>
            <person name="Kuees U."/>
            <person name="Lucas S."/>
            <person name="Van de Peer Y."/>
            <person name="Podila G.K."/>
            <person name="Polle A."/>
            <person name="Pukkila P.J."/>
            <person name="Richardson P.M."/>
            <person name="Rouze P."/>
            <person name="Sanders I.R."/>
            <person name="Stajich J.E."/>
            <person name="Tunlid A."/>
            <person name="Tuskan G."/>
            <person name="Grigoriev I.V."/>
        </authorList>
    </citation>
    <scope>NUCLEOTIDE SEQUENCE [LARGE SCALE GENOMIC DNA]</scope>
    <source>
        <strain evidence="2">S238N-H82 / ATCC MYA-4686</strain>
    </source>
</reference>
<dbReference type="GeneID" id="6084710"/>
<accession>B0DYK1</accession>
<gene>
    <name evidence="1" type="ORF">LACBIDRAFT_314441</name>
</gene>
<dbReference type="EMBL" id="DS547151">
    <property type="protein sequence ID" value="EDR00307.1"/>
    <property type="molecule type" value="Genomic_DNA"/>
</dbReference>
<organism evidence="2">
    <name type="scientific">Laccaria bicolor (strain S238N-H82 / ATCC MYA-4686)</name>
    <name type="common">Bicoloured deceiver</name>
    <name type="synonym">Laccaria laccata var. bicolor</name>
    <dbReference type="NCBI Taxonomy" id="486041"/>
    <lineage>
        <taxon>Eukaryota</taxon>
        <taxon>Fungi</taxon>
        <taxon>Dikarya</taxon>
        <taxon>Basidiomycota</taxon>
        <taxon>Agaricomycotina</taxon>
        <taxon>Agaricomycetes</taxon>
        <taxon>Agaricomycetidae</taxon>
        <taxon>Agaricales</taxon>
        <taxon>Agaricineae</taxon>
        <taxon>Hydnangiaceae</taxon>
        <taxon>Laccaria</taxon>
    </lineage>
</organism>
<protein>
    <submittedName>
        <fullName evidence="1">Predicted protein</fullName>
    </submittedName>
</protein>
<dbReference type="HOGENOM" id="CLU_2469450_0_0_1"/>
<dbReference type="RefSeq" id="XP_001889059.1">
    <property type="nucleotide sequence ID" value="XM_001889024.1"/>
</dbReference>
<proteinExistence type="predicted"/>
<dbReference type="AlphaFoldDB" id="B0DYK1"/>
<dbReference type="Proteomes" id="UP000001194">
    <property type="component" value="Unassembled WGS sequence"/>
</dbReference>
<sequence length="88" mass="10308">MTEAAETTLTALLPERTPLTIIHTHTSHSRSYDSPWSTCILRRFFVLLQRSTCGIYLWRGYFVLFLYYYFGDCCGEARVWTPFGRIAM</sequence>